<dbReference type="SMART" id="SM00387">
    <property type="entry name" value="HATPase_c"/>
    <property type="match status" value="1"/>
</dbReference>
<dbReference type="Proteomes" id="UP000586827">
    <property type="component" value="Unassembled WGS sequence"/>
</dbReference>
<dbReference type="InterPro" id="IPR003594">
    <property type="entry name" value="HATPase_dom"/>
</dbReference>
<evidence type="ECO:0000256" key="4">
    <source>
        <dbReference type="ARBA" id="ARBA00004651"/>
    </source>
</evidence>
<reference evidence="27 28" key="1">
    <citation type="submission" date="2020-05" db="EMBL/GenBank/DDBJ databases">
        <title>MicrobeNet Type strains.</title>
        <authorList>
            <person name="Nicholson A.C."/>
        </authorList>
    </citation>
    <scope>NUCLEOTIDE SEQUENCE [LARGE SCALE GENOMIC DNA]</scope>
    <source>
        <strain evidence="27 28">JCM 3224</strain>
    </source>
</reference>
<dbReference type="EC" id="2.7.13.3" evidence="5"/>
<dbReference type="GO" id="GO:0000155">
    <property type="term" value="F:phosphorelay sensor kinase activity"/>
    <property type="evidence" value="ECO:0007669"/>
    <property type="project" value="InterPro"/>
</dbReference>
<dbReference type="AlphaFoldDB" id="A0A849C2N9"/>
<feature type="domain" description="HAMP" evidence="26">
    <location>
        <begin position="184"/>
        <end position="250"/>
    </location>
</feature>
<dbReference type="InterPro" id="IPR003661">
    <property type="entry name" value="HisK_dim/P_dom"/>
</dbReference>
<evidence type="ECO:0000256" key="12">
    <source>
        <dbReference type="ARBA" id="ARBA00022801"/>
    </source>
</evidence>
<keyword evidence="19" id="KW-0843">Virulence</keyword>
<keyword evidence="18" id="KW-0346">Stress response</keyword>
<keyword evidence="8" id="KW-0808">Transferase</keyword>
<evidence type="ECO:0000256" key="10">
    <source>
        <dbReference type="ARBA" id="ARBA00022741"/>
    </source>
</evidence>
<dbReference type="InterPro" id="IPR036890">
    <property type="entry name" value="HATPase_C_sf"/>
</dbReference>
<evidence type="ECO:0000256" key="8">
    <source>
        <dbReference type="ARBA" id="ARBA00022679"/>
    </source>
</evidence>
<evidence type="ECO:0000256" key="14">
    <source>
        <dbReference type="ARBA" id="ARBA00022842"/>
    </source>
</evidence>
<evidence type="ECO:0000256" key="11">
    <source>
        <dbReference type="ARBA" id="ARBA00022777"/>
    </source>
</evidence>
<dbReference type="InterPro" id="IPR050980">
    <property type="entry name" value="2C_sensor_his_kinase"/>
</dbReference>
<dbReference type="GO" id="GO:0004721">
    <property type="term" value="F:phosphoprotein phosphatase activity"/>
    <property type="evidence" value="ECO:0007669"/>
    <property type="project" value="UniProtKB-KW"/>
</dbReference>
<keyword evidence="20" id="KW-0464">Manganese</keyword>
<dbReference type="GO" id="GO:0005524">
    <property type="term" value="F:ATP binding"/>
    <property type="evidence" value="ECO:0007669"/>
    <property type="project" value="UniProtKB-KW"/>
</dbReference>
<keyword evidence="17" id="KW-0902">Two-component regulatory system</keyword>
<dbReference type="InterPro" id="IPR003660">
    <property type="entry name" value="HAMP_dom"/>
</dbReference>
<keyword evidence="15" id="KW-0904">Protein phosphatase</keyword>
<evidence type="ECO:0000256" key="15">
    <source>
        <dbReference type="ARBA" id="ARBA00022912"/>
    </source>
</evidence>
<dbReference type="EMBL" id="JABELX010000001">
    <property type="protein sequence ID" value="NNH69249.1"/>
    <property type="molecule type" value="Genomic_DNA"/>
</dbReference>
<dbReference type="SUPFAM" id="SSF55874">
    <property type="entry name" value="ATPase domain of HSP90 chaperone/DNA topoisomerase II/histidine kinase"/>
    <property type="match status" value="1"/>
</dbReference>
<evidence type="ECO:0000256" key="24">
    <source>
        <dbReference type="SAM" id="Phobius"/>
    </source>
</evidence>
<evidence type="ECO:0000259" key="26">
    <source>
        <dbReference type="PROSITE" id="PS50885"/>
    </source>
</evidence>
<sequence>MRRRLLVVLLLFASLAVYGFMVPLCMTVSTSRTQELWLNRFVYAGWFADLAGKSMDSGDRKPLVDEMERYRELYSERILVVDASGVEFANTGVDTSARGVENAVVAVRSNRHATGPPHRLRTWDPDTMLVASPIGSGLHIRGAVVIEASTVRAKSEITGLWALISLGASTALTLFTGVALGLSRWLLRPLFKLSDSVAALTETLPRPPDKNHSPSKTVSDSYGGYFGPPEIQELARSFDSMSTAVSDSVHSQRQLVADTAHAIRNPLAALAIRLQAMEKVIPEQARTSFLRASSQVDRLTAILDGLLKLAVAETPVGYDPAQSDAHWPDRCDVMRVVEDRVEEWQVAFEVANMTLTAEYSLSVIEAAIPADALAQILDIALSNSCRYAGSGAATEVRVRGESERATISVVDNGIGVSEDEITKLTTRFFRGASAVPGGTGLGLPIASALVQRYRGELLIAPVTPHGLHVALRLPPVKPERPMSRGTA</sequence>
<dbReference type="Pfam" id="PF02518">
    <property type="entry name" value="HATPase_c"/>
    <property type="match status" value="1"/>
</dbReference>
<evidence type="ECO:0000256" key="5">
    <source>
        <dbReference type="ARBA" id="ARBA00012438"/>
    </source>
</evidence>
<dbReference type="Gene3D" id="6.10.340.10">
    <property type="match status" value="1"/>
</dbReference>
<evidence type="ECO:0000256" key="3">
    <source>
        <dbReference type="ARBA" id="ARBA00001946"/>
    </source>
</evidence>
<proteinExistence type="predicted"/>
<evidence type="ECO:0000256" key="20">
    <source>
        <dbReference type="ARBA" id="ARBA00023211"/>
    </source>
</evidence>
<keyword evidence="24" id="KW-0472">Membrane</keyword>
<keyword evidence="13" id="KW-0067">ATP-binding</keyword>
<keyword evidence="12" id="KW-0378">Hydrolase</keyword>
<keyword evidence="11 27" id="KW-0418">Kinase</keyword>
<dbReference type="PROSITE" id="PS50109">
    <property type="entry name" value="HIS_KIN"/>
    <property type="match status" value="1"/>
</dbReference>
<keyword evidence="9 24" id="KW-0812">Transmembrane</keyword>
<dbReference type="InterPro" id="IPR036097">
    <property type="entry name" value="HisK_dim/P_sf"/>
</dbReference>
<dbReference type="Gene3D" id="3.30.565.10">
    <property type="entry name" value="Histidine kinase-like ATPase, C-terminal domain"/>
    <property type="match status" value="1"/>
</dbReference>
<feature type="region of interest" description="Disordered" evidence="23">
    <location>
        <begin position="202"/>
        <end position="223"/>
    </location>
</feature>
<evidence type="ECO:0000256" key="7">
    <source>
        <dbReference type="ARBA" id="ARBA00022553"/>
    </source>
</evidence>
<keyword evidence="28" id="KW-1185">Reference proteome</keyword>
<evidence type="ECO:0000256" key="16">
    <source>
        <dbReference type="ARBA" id="ARBA00022989"/>
    </source>
</evidence>
<dbReference type="PRINTS" id="PR00344">
    <property type="entry name" value="BCTRLSENSOR"/>
</dbReference>
<keyword evidence="16 24" id="KW-1133">Transmembrane helix</keyword>
<dbReference type="InterPro" id="IPR005467">
    <property type="entry name" value="His_kinase_dom"/>
</dbReference>
<dbReference type="InterPro" id="IPR004358">
    <property type="entry name" value="Sig_transdc_His_kin-like_C"/>
</dbReference>
<evidence type="ECO:0000313" key="28">
    <source>
        <dbReference type="Proteomes" id="UP000586827"/>
    </source>
</evidence>
<comment type="subcellular location">
    <subcellularLocation>
        <location evidence="4">Cell membrane</location>
        <topology evidence="4">Multi-pass membrane protein</topology>
    </subcellularLocation>
</comment>
<evidence type="ECO:0000256" key="6">
    <source>
        <dbReference type="ARBA" id="ARBA00022475"/>
    </source>
</evidence>
<accession>A0A849C2N9</accession>
<dbReference type="SMART" id="SM00304">
    <property type="entry name" value="HAMP"/>
    <property type="match status" value="1"/>
</dbReference>
<dbReference type="PANTHER" id="PTHR44936">
    <property type="entry name" value="SENSOR PROTEIN CREC"/>
    <property type="match status" value="1"/>
</dbReference>
<keyword evidence="6" id="KW-1003">Cell membrane</keyword>
<keyword evidence="14" id="KW-0460">Magnesium</keyword>
<feature type="domain" description="Histidine kinase" evidence="25">
    <location>
        <begin position="258"/>
        <end position="477"/>
    </location>
</feature>
<name>A0A849C2N9_9NOCA</name>
<comment type="caution">
    <text evidence="27">The sequence shown here is derived from an EMBL/GenBank/DDBJ whole genome shotgun (WGS) entry which is preliminary data.</text>
</comment>
<evidence type="ECO:0000256" key="18">
    <source>
        <dbReference type="ARBA" id="ARBA00023016"/>
    </source>
</evidence>
<evidence type="ECO:0000256" key="9">
    <source>
        <dbReference type="ARBA" id="ARBA00022692"/>
    </source>
</evidence>
<evidence type="ECO:0000256" key="22">
    <source>
        <dbReference type="ARBA" id="ARBA00041776"/>
    </source>
</evidence>
<keyword evidence="7" id="KW-0597">Phosphoprotein</keyword>
<dbReference type="PROSITE" id="PS50885">
    <property type="entry name" value="HAMP"/>
    <property type="match status" value="1"/>
</dbReference>
<dbReference type="SMART" id="SM00388">
    <property type="entry name" value="HisKA"/>
    <property type="match status" value="1"/>
</dbReference>
<evidence type="ECO:0000256" key="1">
    <source>
        <dbReference type="ARBA" id="ARBA00000085"/>
    </source>
</evidence>
<evidence type="ECO:0000256" key="13">
    <source>
        <dbReference type="ARBA" id="ARBA00022840"/>
    </source>
</evidence>
<evidence type="ECO:0000313" key="27">
    <source>
        <dbReference type="EMBL" id="NNH69249.1"/>
    </source>
</evidence>
<comment type="cofactor">
    <cofactor evidence="2">
        <name>Mn(2+)</name>
        <dbReference type="ChEBI" id="CHEBI:29035"/>
    </cofactor>
</comment>
<feature type="transmembrane region" description="Helical" evidence="24">
    <location>
        <begin position="160"/>
        <end position="182"/>
    </location>
</feature>
<dbReference type="Pfam" id="PF00512">
    <property type="entry name" value="HisKA"/>
    <property type="match status" value="1"/>
</dbReference>
<evidence type="ECO:0000256" key="17">
    <source>
        <dbReference type="ARBA" id="ARBA00023012"/>
    </source>
</evidence>
<comment type="catalytic activity">
    <reaction evidence="1">
        <text>ATP + protein L-histidine = ADP + protein N-phospho-L-histidine.</text>
        <dbReference type="EC" id="2.7.13.3"/>
    </reaction>
</comment>
<dbReference type="Gene3D" id="1.10.287.130">
    <property type="match status" value="1"/>
</dbReference>
<evidence type="ECO:0000256" key="19">
    <source>
        <dbReference type="ARBA" id="ARBA00023026"/>
    </source>
</evidence>
<evidence type="ECO:0000256" key="23">
    <source>
        <dbReference type="SAM" id="MobiDB-lite"/>
    </source>
</evidence>
<organism evidence="27 28">
    <name type="scientific">Nocardia uniformis</name>
    <dbReference type="NCBI Taxonomy" id="53432"/>
    <lineage>
        <taxon>Bacteria</taxon>
        <taxon>Bacillati</taxon>
        <taxon>Actinomycetota</taxon>
        <taxon>Actinomycetes</taxon>
        <taxon>Mycobacteriales</taxon>
        <taxon>Nocardiaceae</taxon>
        <taxon>Nocardia</taxon>
    </lineage>
</organism>
<evidence type="ECO:0000259" key="25">
    <source>
        <dbReference type="PROSITE" id="PS50109"/>
    </source>
</evidence>
<dbReference type="GO" id="GO:0005886">
    <property type="term" value="C:plasma membrane"/>
    <property type="evidence" value="ECO:0007669"/>
    <property type="project" value="UniProtKB-SubCell"/>
</dbReference>
<dbReference type="SUPFAM" id="SSF47384">
    <property type="entry name" value="Homodimeric domain of signal transducing histidine kinase"/>
    <property type="match status" value="1"/>
</dbReference>
<protein>
    <recommendedName>
        <fullName evidence="21">Signal transduction histidine-protein kinase/phosphatase MprB</fullName>
        <ecNumber evidence="5">2.7.13.3</ecNumber>
    </recommendedName>
    <alternativeName>
        <fullName evidence="22">Mycobacterial persistence regulator B</fullName>
    </alternativeName>
</protein>
<keyword evidence="10" id="KW-0547">Nucleotide-binding</keyword>
<gene>
    <name evidence="27" type="ORF">HLB23_05085</name>
</gene>
<comment type="cofactor">
    <cofactor evidence="3">
        <name>Mg(2+)</name>
        <dbReference type="ChEBI" id="CHEBI:18420"/>
    </cofactor>
</comment>
<dbReference type="CDD" id="cd00082">
    <property type="entry name" value="HisKA"/>
    <property type="match status" value="1"/>
</dbReference>
<evidence type="ECO:0000256" key="21">
    <source>
        <dbReference type="ARBA" id="ARBA00040454"/>
    </source>
</evidence>
<evidence type="ECO:0000256" key="2">
    <source>
        <dbReference type="ARBA" id="ARBA00001936"/>
    </source>
</evidence>
<dbReference type="PANTHER" id="PTHR44936:SF9">
    <property type="entry name" value="SENSOR PROTEIN CREC"/>
    <property type="match status" value="1"/>
</dbReference>